<sequence length="353" mass="36852">MQRSVTRGLFAVTAAASALALSGCTLAATGTGGGTSATESGSASGTVTFLTHDSFGVSDELIAQFEESTGYDLVITSPGDAGVITSQLLLAGDAPGVDGVYGIDNYSAATVLDAGVLAPYSSPNLPASAESLALGDALTPIDQGQVCVNIDHAWFEEQGMAEPTTLDELAQPEYAELLALTNPTTSSPGLAFLVATVGEYGDGWQDYWQQLLDGGAKIEASWSDVYYVDFSGAEGEGEFPLVLSYSSSPAEAGGATGVLDASCTTQVEYAGVTAGAENPEGAQAFIDFMLDTEFQQALPEGMYMYPVDESVELPSEWAEHASLVDDPIDVDPAEVAEHRDTWLEEWTALYEAR</sequence>
<reference evidence="4" key="1">
    <citation type="journal article" date="2019" name="Int. J. Syst. Evol. Microbiol.">
        <title>The Global Catalogue of Microorganisms (GCM) 10K type strain sequencing project: providing services to taxonomists for standard genome sequencing and annotation.</title>
        <authorList>
            <consortium name="The Broad Institute Genomics Platform"/>
            <consortium name="The Broad Institute Genome Sequencing Center for Infectious Disease"/>
            <person name="Wu L."/>
            <person name="Ma J."/>
        </authorList>
    </citation>
    <scope>NUCLEOTIDE SEQUENCE [LARGE SCALE GENOMIC DNA]</scope>
    <source>
        <strain evidence="4">TISTR 1514</strain>
    </source>
</reference>
<dbReference type="Gene3D" id="3.40.190.10">
    <property type="entry name" value="Periplasmic binding protein-like II"/>
    <property type="match status" value="2"/>
</dbReference>
<accession>A0ABW5UYU6</accession>
<feature type="signal peptide" evidence="2">
    <location>
        <begin position="1"/>
        <end position="27"/>
    </location>
</feature>
<feature type="chain" id="PRO_5045065132" evidence="2">
    <location>
        <begin position="28"/>
        <end position="353"/>
    </location>
</feature>
<dbReference type="NCBIfam" id="TIGR01254">
    <property type="entry name" value="sfuA"/>
    <property type="match status" value="1"/>
</dbReference>
<dbReference type="RefSeq" id="WP_019619174.1">
    <property type="nucleotide sequence ID" value="NZ_JBHUNE010000007.1"/>
</dbReference>
<dbReference type="EMBL" id="JBHUNE010000007">
    <property type="protein sequence ID" value="MFD2758696.1"/>
    <property type="molecule type" value="Genomic_DNA"/>
</dbReference>
<dbReference type="PANTHER" id="PTHR30006">
    <property type="entry name" value="THIAMINE-BINDING PERIPLASMIC PROTEIN-RELATED"/>
    <property type="match status" value="1"/>
</dbReference>
<dbReference type="Proteomes" id="UP001597492">
    <property type="component" value="Unassembled WGS sequence"/>
</dbReference>
<proteinExistence type="predicted"/>
<dbReference type="InterPro" id="IPR005948">
    <property type="entry name" value="ThiB-like"/>
</dbReference>
<evidence type="ECO:0000256" key="2">
    <source>
        <dbReference type="SAM" id="SignalP"/>
    </source>
</evidence>
<dbReference type="PROSITE" id="PS51257">
    <property type="entry name" value="PROKAR_LIPOPROTEIN"/>
    <property type="match status" value="1"/>
</dbReference>
<dbReference type="SUPFAM" id="SSF53850">
    <property type="entry name" value="Periplasmic binding protein-like II"/>
    <property type="match status" value="1"/>
</dbReference>
<evidence type="ECO:0000256" key="1">
    <source>
        <dbReference type="ARBA" id="ARBA00022729"/>
    </source>
</evidence>
<dbReference type="Pfam" id="PF13343">
    <property type="entry name" value="SBP_bac_6"/>
    <property type="match status" value="1"/>
</dbReference>
<protein>
    <submittedName>
        <fullName evidence="3">Thiamine ABC transporter substrate binding subunit</fullName>
    </submittedName>
</protein>
<gene>
    <name evidence="3" type="ORF">ACFSW7_09955</name>
</gene>
<evidence type="ECO:0000313" key="4">
    <source>
        <dbReference type="Proteomes" id="UP001597492"/>
    </source>
</evidence>
<comment type="caution">
    <text evidence="3">The sequence shown here is derived from an EMBL/GenBank/DDBJ whole genome shotgun (WGS) entry which is preliminary data.</text>
</comment>
<keyword evidence="1 2" id="KW-0732">Signal</keyword>
<dbReference type="PANTHER" id="PTHR30006:SF2">
    <property type="entry name" value="ABC TRANSPORTER SUBSTRATE-BINDING PROTEIN"/>
    <property type="match status" value="1"/>
</dbReference>
<keyword evidence="4" id="KW-1185">Reference proteome</keyword>
<name>A0ABW5UYU6_9MICO</name>
<organism evidence="3 4">
    <name type="scientific">Gulosibacter faecalis</name>
    <dbReference type="NCBI Taxonomy" id="272240"/>
    <lineage>
        <taxon>Bacteria</taxon>
        <taxon>Bacillati</taxon>
        <taxon>Actinomycetota</taxon>
        <taxon>Actinomycetes</taxon>
        <taxon>Micrococcales</taxon>
        <taxon>Microbacteriaceae</taxon>
        <taxon>Gulosibacter</taxon>
    </lineage>
</organism>
<evidence type="ECO:0000313" key="3">
    <source>
        <dbReference type="EMBL" id="MFD2758696.1"/>
    </source>
</evidence>